<sequence length="530" mass="56997">MPQLPLQRRLLAATLLVAGLAPLRVLAAGPKTPQPVAKIPLAEMGFYPTPPRLLFPGGAMFTVNFVDSSHLLVTFNARGLLNRDLNDPPDDQDRKVAALLISYPSGEVLARTEWLTHDHARYLWALPNGRFLLRIRGKVSVIAPLANLPTGDAFREQPYLQSDRRIGLMLLSPGGEMMVVETVANTSTTPQFAESTAADVGISFYRVTPPTVGPGVAGDIARPRYAGSGRFQSMVDIPLTAEGFLDASQEPPSKSSPGGYLFDFYTHSGKKQELAGFDTSCRPTAVFLSRSEFIGFGCRGSADKPELGAFNLKGDPLWVESVPNGVRTAYLATAPEVGRFGLSRLIFTAGTTNPQPDEIGVSNVESQQITVIQTWSGQELLKLSTTPVHGNGQNYDLSADGQSLVLLRDDTLELYQLPPLSDKDKAAVAEAVAAYPQRETALVTLRRSGPKTAEELAKEAVKPAETPLDTSTFRIPARTDADPLSTLQIVGDQGAAPPPPPGDAPEVQGDQPHRKPPTLLLPGETPEDKK</sequence>
<keyword evidence="4" id="KW-1185">Reference proteome</keyword>
<organism evidence="3 4">
    <name type="scientific">Granulicella rosea</name>
    <dbReference type="NCBI Taxonomy" id="474952"/>
    <lineage>
        <taxon>Bacteria</taxon>
        <taxon>Pseudomonadati</taxon>
        <taxon>Acidobacteriota</taxon>
        <taxon>Terriglobia</taxon>
        <taxon>Terriglobales</taxon>
        <taxon>Acidobacteriaceae</taxon>
        <taxon>Granulicella</taxon>
    </lineage>
</organism>
<evidence type="ECO:0008006" key="5">
    <source>
        <dbReference type="Google" id="ProtNLM"/>
    </source>
</evidence>
<feature type="region of interest" description="Disordered" evidence="1">
    <location>
        <begin position="457"/>
        <end position="530"/>
    </location>
</feature>
<reference evidence="3 4" key="1">
    <citation type="submission" date="2017-06" db="EMBL/GenBank/DDBJ databases">
        <authorList>
            <person name="Kim H.J."/>
            <person name="Triplett B.A."/>
        </authorList>
    </citation>
    <scope>NUCLEOTIDE SEQUENCE [LARGE SCALE GENOMIC DNA]</scope>
    <source>
        <strain evidence="3 4">DSM 18704</strain>
    </source>
</reference>
<evidence type="ECO:0000256" key="1">
    <source>
        <dbReference type="SAM" id="MobiDB-lite"/>
    </source>
</evidence>
<evidence type="ECO:0000313" key="4">
    <source>
        <dbReference type="Proteomes" id="UP000198356"/>
    </source>
</evidence>
<name>A0A239L4N8_9BACT</name>
<dbReference type="RefSeq" id="WP_089409439.1">
    <property type="nucleotide sequence ID" value="NZ_FZOU01000006.1"/>
</dbReference>
<gene>
    <name evidence="3" type="ORF">SAMN05421770_106100</name>
</gene>
<accession>A0A239L4N8</accession>
<protein>
    <recommendedName>
        <fullName evidence="5">WD40-like Beta Propeller Repeat</fullName>
    </recommendedName>
</protein>
<dbReference type="Proteomes" id="UP000198356">
    <property type="component" value="Unassembled WGS sequence"/>
</dbReference>
<evidence type="ECO:0000256" key="2">
    <source>
        <dbReference type="SAM" id="SignalP"/>
    </source>
</evidence>
<feature type="signal peptide" evidence="2">
    <location>
        <begin position="1"/>
        <end position="27"/>
    </location>
</feature>
<keyword evidence="2" id="KW-0732">Signal</keyword>
<proteinExistence type="predicted"/>
<dbReference type="OrthoDB" id="107519at2"/>
<evidence type="ECO:0000313" key="3">
    <source>
        <dbReference type="EMBL" id="SNT25285.1"/>
    </source>
</evidence>
<dbReference type="EMBL" id="FZOU01000006">
    <property type="protein sequence ID" value="SNT25285.1"/>
    <property type="molecule type" value="Genomic_DNA"/>
</dbReference>
<dbReference type="AlphaFoldDB" id="A0A239L4N8"/>
<feature type="chain" id="PRO_5012512044" description="WD40-like Beta Propeller Repeat" evidence="2">
    <location>
        <begin position="28"/>
        <end position="530"/>
    </location>
</feature>